<dbReference type="PANTHER" id="PTHR24300:SF384">
    <property type="entry name" value="CYTOCHROME P450 2C29-RELATED"/>
    <property type="match status" value="1"/>
</dbReference>
<dbReference type="InterPro" id="IPR002401">
    <property type="entry name" value="Cyt_P450_E_grp-I"/>
</dbReference>
<dbReference type="FunFam" id="1.10.630.10:FF:000238">
    <property type="entry name" value="Cytochrome P450 2A6"/>
    <property type="match status" value="1"/>
</dbReference>
<keyword evidence="8" id="KW-0256">Endoplasmic reticulum</keyword>
<evidence type="ECO:0000256" key="10">
    <source>
        <dbReference type="ARBA" id="ARBA00023002"/>
    </source>
</evidence>
<keyword evidence="6" id="KW-0349">Heme</keyword>
<comment type="caution">
    <text evidence="15">The sequence shown here is derived from an EMBL/GenBank/DDBJ whole genome shotgun (WGS) entry which is preliminary data.</text>
</comment>
<dbReference type="AlphaFoldDB" id="A0A1A6FSN1"/>
<dbReference type="InterPro" id="IPR036396">
    <property type="entry name" value="Cyt_P450_sf"/>
</dbReference>
<dbReference type="EC" id="1.14.14.1" evidence="5"/>
<evidence type="ECO:0000256" key="8">
    <source>
        <dbReference type="ARBA" id="ARBA00022824"/>
    </source>
</evidence>
<evidence type="ECO:0000256" key="2">
    <source>
        <dbReference type="ARBA" id="ARBA00004174"/>
    </source>
</evidence>
<dbReference type="EMBL" id="LZPO01118321">
    <property type="protein sequence ID" value="OBS56963.1"/>
    <property type="molecule type" value="Genomic_DNA"/>
</dbReference>
<dbReference type="GO" id="GO:0005789">
    <property type="term" value="C:endoplasmic reticulum membrane"/>
    <property type="evidence" value="ECO:0007669"/>
    <property type="project" value="UniProtKB-SubCell"/>
</dbReference>
<evidence type="ECO:0000256" key="4">
    <source>
        <dbReference type="ARBA" id="ARBA00010617"/>
    </source>
</evidence>
<proteinExistence type="inferred from homology"/>
<dbReference type="PANTHER" id="PTHR24300">
    <property type="entry name" value="CYTOCHROME P450 508A4-RELATED"/>
    <property type="match status" value="1"/>
</dbReference>
<dbReference type="Pfam" id="PF00067">
    <property type="entry name" value="p450"/>
    <property type="match status" value="1"/>
</dbReference>
<dbReference type="GO" id="GO:0006805">
    <property type="term" value="P:xenobiotic metabolic process"/>
    <property type="evidence" value="ECO:0007669"/>
    <property type="project" value="TreeGrafter"/>
</dbReference>
<organism evidence="15 16">
    <name type="scientific">Neotoma lepida</name>
    <name type="common">Desert woodrat</name>
    <dbReference type="NCBI Taxonomy" id="56216"/>
    <lineage>
        <taxon>Eukaryota</taxon>
        <taxon>Metazoa</taxon>
        <taxon>Chordata</taxon>
        <taxon>Craniata</taxon>
        <taxon>Vertebrata</taxon>
        <taxon>Euteleostomi</taxon>
        <taxon>Mammalia</taxon>
        <taxon>Eutheria</taxon>
        <taxon>Euarchontoglires</taxon>
        <taxon>Glires</taxon>
        <taxon>Rodentia</taxon>
        <taxon>Myomorpha</taxon>
        <taxon>Muroidea</taxon>
        <taxon>Cricetidae</taxon>
        <taxon>Neotominae</taxon>
        <taxon>Neotoma</taxon>
    </lineage>
</organism>
<keyword evidence="13 14" id="KW-0472">Membrane</keyword>
<accession>A0A1A6FSN1</accession>
<dbReference type="Proteomes" id="UP000092124">
    <property type="component" value="Unassembled WGS sequence"/>
</dbReference>
<evidence type="ECO:0000256" key="14">
    <source>
        <dbReference type="SAM" id="Phobius"/>
    </source>
</evidence>
<comment type="similarity">
    <text evidence="4">Belongs to the cytochrome P450 family.</text>
</comment>
<keyword evidence="14" id="KW-0812">Transmembrane</keyword>
<keyword evidence="10" id="KW-0560">Oxidoreductase</keyword>
<evidence type="ECO:0000256" key="11">
    <source>
        <dbReference type="ARBA" id="ARBA00023004"/>
    </source>
</evidence>
<comment type="cofactor">
    <cofactor evidence="1">
        <name>heme</name>
        <dbReference type="ChEBI" id="CHEBI:30413"/>
    </cofactor>
</comment>
<evidence type="ECO:0000313" key="15">
    <source>
        <dbReference type="EMBL" id="OBS56963.1"/>
    </source>
</evidence>
<dbReference type="SUPFAM" id="SSF48264">
    <property type="entry name" value="Cytochrome P450"/>
    <property type="match status" value="1"/>
</dbReference>
<name>A0A1A6FSN1_NEOLE</name>
<keyword evidence="7" id="KW-0479">Metal-binding</keyword>
<gene>
    <name evidence="15" type="ORF">A6R68_11913</name>
</gene>
<keyword evidence="16" id="KW-1185">Reference proteome</keyword>
<dbReference type="InterPro" id="IPR050182">
    <property type="entry name" value="Cytochrome_P450_fam2"/>
</dbReference>
<evidence type="ECO:0000313" key="16">
    <source>
        <dbReference type="Proteomes" id="UP000092124"/>
    </source>
</evidence>
<evidence type="ECO:0000256" key="3">
    <source>
        <dbReference type="ARBA" id="ARBA00004406"/>
    </source>
</evidence>
<evidence type="ECO:0000256" key="9">
    <source>
        <dbReference type="ARBA" id="ARBA00022848"/>
    </source>
</evidence>
<evidence type="ECO:0000256" key="1">
    <source>
        <dbReference type="ARBA" id="ARBA00001971"/>
    </source>
</evidence>
<dbReference type="GO" id="GO:0006082">
    <property type="term" value="P:organic acid metabolic process"/>
    <property type="evidence" value="ECO:0007669"/>
    <property type="project" value="TreeGrafter"/>
</dbReference>
<dbReference type="PRINTS" id="PR00463">
    <property type="entry name" value="EP450I"/>
</dbReference>
<evidence type="ECO:0000256" key="12">
    <source>
        <dbReference type="ARBA" id="ARBA00023033"/>
    </source>
</evidence>
<comment type="subcellular location">
    <subcellularLocation>
        <location evidence="3">Endoplasmic reticulum membrane</location>
        <topology evidence="3">Peripheral membrane protein</topology>
    </subcellularLocation>
    <subcellularLocation>
        <location evidence="2">Microsome membrane</location>
        <topology evidence="2">Peripheral membrane protein</topology>
    </subcellularLocation>
</comment>
<dbReference type="GO" id="GO:0016712">
    <property type="term" value="F:oxidoreductase activity, acting on paired donors, with incorporation or reduction of molecular oxygen, reduced flavin or flavoprotein as one donor, and incorporation of one atom of oxygen"/>
    <property type="evidence" value="ECO:0007669"/>
    <property type="project" value="UniProtKB-EC"/>
</dbReference>
<evidence type="ECO:0000256" key="7">
    <source>
        <dbReference type="ARBA" id="ARBA00022723"/>
    </source>
</evidence>
<dbReference type="InterPro" id="IPR001128">
    <property type="entry name" value="Cyt_P450"/>
</dbReference>
<dbReference type="OrthoDB" id="1055148at2759"/>
<keyword evidence="11" id="KW-0408">Iron</keyword>
<feature type="transmembrane region" description="Helical" evidence="14">
    <location>
        <begin position="20"/>
        <end position="40"/>
    </location>
</feature>
<keyword evidence="9" id="KW-0492">Microsome</keyword>
<sequence length="296" mass="34412">MSSLLDLYLNSCWFEKDWITMDPVMVFMLTLTCLFLLSHWKQGYERRKLPPGPTPLPIIGNILQINAKNINQTLTNLSKAYGPIFTLYLGMQPTVVLHGYDTIKEALIDRGEEFAGRPRVPIFDKLSKGLGIAFSNGNAWKETRHFSLMTLRTLGMGKRSIEDRIKEEAWYLVEELRKTNEKGNVKNKKRHFITISNSSGQPCDPTFILGCAPCNVICSIIFQKRFEYKDQDFLNLIEKMNENNKIMNSHWLQDRVYLSHQLIDMNIINIKKISEYGNFTMIIDYFDRNFSLNSIY</sequence>
<evidence type="ECO:0000256" key="5">
    <source>
        <dbReference type="ARBA" id="ARBA00012109"/>
    </source>
</evidence>
<keyword evidence="12" id="KW-0503">Monooxygenase</keyword>
<dbReference type="Gene3D" id="1.10.630.10">
    <property type="entry name" value="Cytochrome P450"/>
    <property type="match status" value="1"/>
</dbReference>
<evidence type="ECO:0000256" key="6">
    <source>
        <dbReference type="ARBA" id="ARBA00022617"/>
    </source>
</evidence>
<dbReference type="GO" id="GO:0005506">
    <property type="term" value="F:iron ion binding"/>
    <property type="evidence" value="ECO:0007669"/>
    <property type="project" value="InterPro"/>
</dbReference>
<evidence type="ECO:0000256" key="13">
    <source>
        <dbReference type="ARBA" id="ARBA00023136"/>
    </source>
</evidence>
<dbReference type="GO" id="GO:0020037">
    <property type="term" value="F:heme binding"/>
    <property type="evidence" value="ECO:0007669"/>
    <property type="project" value="InterPro"/>
</dbReference>
<dbReference type="STRING" id="56216.A0A1A6FSN1"/>
<reference evidence="15 16" key="1">
    <citation type="submission" date="2016-06" db="EMBL/GenBank/DDBJ databases">
        <title>The Draft Genome Sequence and Annotation of the Desert Woodrat Neotoma lepida.</title>
        <authorList>
            <person name="Campbell M."/>
            <person name="Oakeson K.F."/>
            <person name="Yandell M."/>
            <person name="Halpert J.R."/>
            <person name="Dearing D."/>
        </authorList>
    </citation>
    <scope>NUCLEOTIDE SEQUENCE [LARGE SCALE GENOMIC DNA]</scope>
    <source>
        <strain evidence="15">417</strain>
        <tissue evidence="15">Liver</tissue>
    </source>
</reference>
<keyword evidence="14" id="KW-1133">Transmembrane helix</keyword>
<protein>
    <recommendedName>
        <fullName evidence="5">unspecific monooxygenase</fullName>
        <ecNumber evidence="5">1.14.14.1</ecNumber>
    </recommendedName>
</protein>